<organism evidence="1 2">
    <name type="scientific">Araneus ventricosus</name>
    <name type="common">Orbweaver spider</name>
    <name type="synonym">Epeira ventricosa</name>
    <dbReference type="NCBI Taxonomy" id="182803"/>
    <lineage>
        <taxon>Eukaryota</taxon>
        <taxon>Metazoa</taxon>
        <taxon>Ecdysozoa</taxon>
        <taxon>Arthropoda</taxon>
        <taxon>Chelicerata</taxon>
        <taxon>Arachnida</taxon>
        <taxon>Araneae</taxon>
        <taxon>Araneomorphae</taxon>
        <taxon>Entelegynae</taxon>
        <taxon>Araneoidea</taxon>
        <taxon>Araneidae</taxon>
        <taxon>Araneus</taxon>
    </lineage>
</organism>
<evidence type="ECO:0000313" key="2">
    <source>
        <dbReference type="Proteomes" id="UP000499080"/>
    </source>
</evidence>
<comment type="caution">
    <text evidence="1">The sequence shown here is derived from an EMBL/GenBank/DDBJ whole genome shotgun (WGS) entry which is preliminary data.</text>
</comment>
<evidence type="ECO:0000313" key="1">
    <source>
        <dbReference type="EMBL" id="GBM75953.1"/>
    </source>
</evidence>
<gene>
    <name evidence="1" type="ORF">AVEN_230487_1</name>
</gene>
<keyword evidence="2" id="KW-1185">Reference proteome</keyword>
<reference evidence="1 2" key="1">
    <citation type="journal article" date="2019" name="Sci. Rep.">
        <title>Orb-weaving spider Araneus ventricosus genome elucidates the spidroin gene catalogue.</title>
        <authorList>
            <person name="Kono N."/>
            <person name="Nakamura H."/>
            <person name="Ohtoshi R."/>
            <person name="Moran D.A.P."/>
            <person name="Shinohara A."/>
            <person name="Yoshida Y."/>
            <person name="Fujiwara M."/>
            <person name="Mori M."/>
            <person name="Tomita M."/>
            <person name="Arakawa K."/>
        </authorList>
    </citation>
    <scope>NUCLEOTIDE SEQUENCE [LARGE SCALE GENOMIC DNA]</scope>
</reference>
<protein>
    <submittedName>
        <fullName evidence="1">Uncharacterized protein</fullName>
    </submittedName>
</protein>
<dbReference type="EMBL" id="BGPR01002589">
    <property type="protein sequence ID" value="GBM75953.1"/>
    <property type="molecule type" value="Genomic_DNA"/>
</dbReference>
<name>A0A4Y2IE00_ARAVE</name>
<dbReference type="Proteomes" id="UP000499080">
    <property type="component" value="Unassembled WGS sequence"/>
</dbReference>
<accession>A0A4Y2IE00</accession>
<dbReference type="AlphaFoldDB" id="A0A4Y2IE00"/>
<proteinExistence type="predicted"/>
<sequence>MKRHSLEFHLHHELRCYMVIEKTVNVLNFESNLLKNTGNVECIEKVEHLNRYVRNSITKAYVKKEMVTDHLGEEIEDLNSLLSCWNLSKLRKNLKSMIQRSKA</sequence>